<dbReference type="Gene3D" id="1.10.10.1600">
    <property type="entry name" value="Bacterial DNA polymerase III alpha subunit, thumb domain"/>
    <property type="match status" value="1"/>
</dbReference>
<dbReference type="EMBL" id="LAZR01000471">
    <property type="protein sequence ID" value="KKN67571.1"/>
    <property type="molecule type" value="Genomic_DNA"/>
</dbReference>
<dbReference type="InterPro" id="IPR041931">
    <property type="entry name" value="DNA_pol3_alpha_thumb_dom"/>
</dbReference>
<keyword evidence="4" id="KW-0235">DNA replication</keyword>
<evidence type="ECO:0000256" key="2">
    <source>
        <dbReference type="ARBA" id="ARBA00022679"/>
    </source>
</evidence>
<dbReference type="GO" id="GO:0003887">
    <property type="term" value="F:DNA-directed DNA polymerase activity"/>
    <property type="evidence" value="ECO:0007669"/>
    <property type="project" value="UniProtKB-KW"/>
</dbReference>
<protein>
    <recommendedName>
        <fullName evidence="1">DNA-directed DNA polymerase</fullName>
        <ecNumber evidence="1">2.7.7.7</ecNumber>
    </recommendedName>
</protein>
<organism evidence="9">
    <name type="scientific">marine sediment metagenome</name>
    <dbReference type="NCBI Taxonomy" id="412755"/>
    <lineage>
        <taxon>unclassified sequences</taxon>
        <taxon>metagenomes</taxon>
        <taxon>ecological metagenomes</taxon>
    </lineage>
</organism>
<evidence type="ECO:0000256" key="5">
    <source>
        <dbReference type="ARBA" id="ARBA00022932"/>
    </source>
</evidence>
<dbReference type="SMART" id="SM00481">
    <property type="entry name" value="POLIIIAc"/>
    <property type="match status" value="1"/>
</dbReference>
<feature type="region of interest" description="Disordered" evidence="7">
    <location>
        <begin position="690"/>
        <end position="709"/>
    </location>
</feature>
<sequence>MSDDFVHLHTHSDHSKLDGCGRVKDYVAVAAERGSPAIGFSEHGTMRGIHELTKVAAEADVKPIYGIEFYVCDDMARRGLTDNQKEEAVSDKGKLTKKEALRAAEDREGIRKRWHLTVWAKTQEGLRNLYKLSSKAWLDGYYYRPRIDLDALEAHGDGLTVATGCLGSPINNAVLDGQVRQAETIADRLYERFKEDLWLEVMPHDMDEQRTANRFALDLRERYSGKVRLLATQDAHYVDSGDWQHHEVLLCIGTGGRMSDPDRFKFPGPPDYYFKDRAAMEESFTRSHGFMSAELVKEALDSTMEIGEAASATITLDRFKCLLPPVDMPEKYNGDDFGYLYDLCKLGWKWREISGRASLRADALGLPKSEVVTEYAQRLARELATLRDRKIAPYFLLVRDIYEFARRQEIACGPGRGSSAGSLVAFLLGITAVDPIEHGLMFERFISPARVDMPDIDMDFEDVRREEILEYVRSKYGHEQVSQISTMGQLSARQCIDDVCRVYDLPYMERKSLTSEVGAGETIDVALDRSPVLKKLAASHPYIMDHALALEGMNKTPGIHAAGVVTSPVPLMDVAPLETREHKKKRIVVTALDMYGVADFGLLKLDILGLRTMTVVRMATERIAEGGEVIDMEKVPLDDAATLQAFTNQDYVGVFQFDSVSATKVSRGAEFKSFNDIAIYNALNRPGTTRSGLAEEYSRRRDDPGSYEDASYHEWTKHITGETLGIILYQEQVIRVLTDVAGYNAGDADELRRTIGKSLGADEIRKEAGKFVAGALQTHPDMPQDAAEQLMEDITQFGAYGFNRSHAVAYGLISYWCQWLKVHHPLAFYWALLCAETSVDTMKRYVADARAGGIRVVPADVNRSGSSFTIDEEDGSIVGSLEDLKGVGPAAASAIEAAQPFADMVDFIARSRSRGTNRKAISVLIKAGAFRDMVPNAKWLIENLEGLWKIKAKRPLTMKDFTPPEGAEDYDAEDRLLLASEVSPIAAEDDPFDLYLGSLSDDVSVELAHDPFADEEPPAYCWVGGIVVDVSLFSVGTGDVWEGRKMTSIEKARSEWGKRTGTFTFTSSLGTDRVRIDDVSAQHPEIIQVGKGQPLIAYVSVDKQRETLRAIVIVNLATLRATLRSGEDPSVWDALLAGREPAELVDWGSKAERRRRMSVQRIGASSLRVTGIVAAVREKVTRSGSPMAIFHIIGPGRTPRLVFCFDEWVEYRKHLLPGAVVSMVIMKSARSGWILGRGPVRVHLRGTVPENEDH</sequence>
<dbReference type="InterPro" id="IPR004805">
    <property type="entry name" value="DnaE2/DnaE/PolC"/>
</dbReference>
<evidence type="ECO:0000256" key="3">
    <source>
        <dbReference type="ARBA" id="ARBA00022695"/>
    </source>
</evidence>
<feature type="compositionally biased region" description="Basic and acidic residues" evidence="7">
    <location>
        <begin position="696"/>
        <end position="709"/>
    </location>
</feature>
<gene>
    <name evidence="9" type="ORF">LCGC14_0460260</name>
</gene>
<dbReference type="Pfam" id="PF14579">
    <property type="entry name" value="HHH_6"/>
    <property type="match status" value="1"/>
</dbReference>
<evidence type="ECO:0000256" key="6">
    <source>
        <dbReference type="ARBA" id="ARBA00049244"/>
    </source>
</evidence>
<dbReference type="InterPro" id="IPR040982">
    <property type="entry name" value="DNA_pol3_finger"/>
</dbReference>
<dbReference type="Pfam" id="PF02811">
    <property type="entry name" value="PHP"/>
    <property type="match status" value="1"/>
</dbReference>
<dbReference type="PANTHER" id="PTHR32294:SF0">
    <property type="entry name" value="DNA POLYMERASE III SUBUNIT ALPHA"/>
    <property type="match status" value="1"/>
</dbReference>
<dbReference type="GO" id="GO:0008408">
    <property type="term" value="F:3'-5' exonuclease activity"/>
    <property type="evidence" value="ECO:0007669"/>
    <property type="project" value="InterPro"/>
</dbReference>
<dbReference type="AlphaFoldDB" id="A0A0F9V229"/>
<evidence type="ECO:0000259" key="8">
    <source>
        <dbReference type="SMART" id="SM00481"/>
    </source>
</evidence>
<dbReference type="PANTHER" id="PTHR32294">
    <property type="entry name" value="DNA POLYMERASE III SUBUNIT ALPHA"/>
    <property type="match status" value="1"/>
</dbReference>
<dbReference type="InterPro" id="IPR016195">
    <property type="entry name" value="Pol/histidinol_Pase-like"/>
</dbReference>
<dbReference type="Pfam" id="PF07733">
    <property type="entry name" value="DNA_pol3_alpha"/>
    <property type="match status" value="1"/>
</dbReference>
<evidence type="ECO:0000256" key="1">
    <source>
        <dbReference type="ARBA" id="ARBA00012417"/>
    </source>
</evidence>
<keyword evidence="3" id="KW-0548">Nucleotidyltransferase</keyword>
<dbReference type="InterPro" id="IPR003141">
    <property type="entry name" value="Pol/His_phosphatase_N"/>
</dbReference>
<reference evidence="9" key="1">
    <citation type="journal article" date="2015" name="Nature">
        <title>Complex archaea that bridge the gap between prokaryotes and eukaryotes.</title>
        <authorList>
            <person name="Spang A."/>
            <person name="Saw J.H."/>
            <person name="Jorgensen S.L."/>
            <person name="Zaremba-Niedzwiedzka K."/>
            <person name="Martijn J."/>
            <person name="Lind A.E."/>
            <person name="van Eijk R."/>
            <person name="Schleper C."/>
            <person name="Guy L."/>
            <person name="Ettema T.J."/>
        </authorList>
    </citation>
    <scope>NUCLEOTIDE SEQUENCE</scope>
</reference>
<comment type="caution">
    <text evidence="9">The sequence shown here is derived from an EMBL/GenBank/DDBJ whole genome shotgun (WGS) entry which is preliminary data.</text>
</comment>
<accession>A0A0F9V229</accession>
<dbReference type="Gene3D" id="3.20.20.140">
    <property type="entry name" value="Metal-dependent hydrolases"/>
    <property type="match status" value="1"/>
</dbReference>
<name>A0A0F9V229_9ZZZZ</name>
<dbReference type="Pfam" id="PF17657">
    <property type="entry name" value="DNA_pol3_finger"/>
    <property type="match status" value="1"/>
</dbReference>
<keyword evidence="5" id="KW-0239">DNA-directed DNA polymerase</keyword>
<dbReference type="InterPro" id="IPR011708">
    <property type="entry name" value="DNA_pol3_alpha_NTPase_dom"/>
</dbReference>
<dbReference type="Gene3D" id="1.10.150.870">
    <property type="match status" value="1"/>
</dbReference>
<evidence type="ECO:0000313" key="9">
    <source>
        <dbReference type="EMBL" id="KKN67571.1"/>
    </source>
</evidence>
<dbReference type="InterPro" id="IPR004013">
    <property type="entry name" value="PHP_dom"/>
</dbReference>
<feature type="domain" description="Polymerase/histidinol phosphatase N-terminal" evidence="8">
    <location>
        <begin position="6"/>
        <end position="73"/>
    </location>
</feature>
<evidence type="ECO:0000256" key="4">
    <source>
        <dbReference type="ARBA" id="ARBA00022705"/>
    </source>
</evidence>
<comment type="catalytic activity">
    <reaction evidence="6">
        <text>DNA(n) + a 2'-deoxyribonucleoside 5'-triphosphate = DNA(n+1) + diphosphate</text>
        <dbReference type="Rhea" id="RHEA:22508"/>
        <dbReference type="Rhea" id="RHEA-COMP:17339"/>
        <dbReference type="Rhea" id="RHEA-COMP:17340"/>
        <dbReference type="ChEBI" id="CHEBI:33019"/>
        <dbReference type="ChEBI" id="CHEBI:61560"/>
        <dbReference type="ChEBI" id="CHEBI:173112"/>
        <dbReference type="EC" id="2.7.7.7"/>
    </reaction>
</comment>
<proteinExistence type="predicted"/>
<dbReference type="InterPro" id="IPR029460">
    <property type="entry name" value="DNAPol_HHH"/>
</dbReference>
<keyword evidence="2" id="KW-0808">Transferase</keyword>
<evidence type="ECO:0000256" key="7">
    <source>
        <dbReference type="SAM" id="MobiDB-lite"/>
    </source>
</evidence>
<dbReference type="SUPFAM" id="SSF89550">
    <property type="entry name" value="PHP domain-like"/>
    <property type="match status" value="1"/>
</dbReference>
<dbReference type="GO" id="GO:0006260">
    <property type="term" value="P:DNA replication"/>
    <property type="evidence" value="ECO:0007669"/>
    <property type="project" value="UniProtKB-KW"/>
</dbReference>
<dbReference type="NCBIfam" id="TIGR00594">
    <property type="entry name" value="polc"/>
    <property type="match status" value="1"/>
</dbReference>
<dbReference type="EC" id="2.7.7.7" evidence="1"/>